<evidence type="ECO:0000256" key="1">
    <source>
        <dbReference type="ARBA" id="ARBA00006930"/>
    </source>
</evidence>
<dbReference type="InterPro" id="IPR027417">
    <property type="entry name" value="P-loop_NTPase"/>
</dbReference>
<dbReference type="PANTHER" id="PTHR32114">
    <property type="entry name" value="ABC TRANSPORTER ABCH.3"/>
    <property type="match status" value="1"/>
</dbReference>
<evidence type="ECO:0000259" key="4">
    <source>
        <dbReference type="Pfam" id="PF13476"/>
    </source>
</evidence>
<dbReference type="PANTHER" id="PTHR32114:SF2">
    <property type="entry name" value="ABC TRANSPORTER ABCH.3"/>
    <property type="match status" value="1"/>
</dbReference>
<comment type="subunit">
    <text evidence="2">Heterodimer of SbcC and SbcD.</text>
</comment>
<gene>
    <name evidence="5" type="ORF">DSOL_4977</name>
</gene>
<reference evidence="5 6" key="1">
    <citation type="submission" date="2016-09" db="EMBL/GenBank/DDBJ databases">
        <title>Complete genome of Desulfosporosinus sp. OL.</title>
        <authorList>
            <person name="Mardanov A."/>
            <person name="Beletsky A."/>
            <person name="Panova A."/>
            <person name="Karnachuk O."/>
            <person name="Ravin N."/>
        </authorList>
    </citation>
    <scope>NUCLEOTIDE SEQUENCE [LARGE SCALE GENOMIC DNA]</scope>
    <source>
        <strain evidence="5 6">OL</strain>
    </source>
</reference>
<dbReference type="SUPFAM" id="SSF52540">
    <property type="entry name" value="P-loop containing nucleoside triphosphate hydrolases"/>
    <property type="match status" value="1"/>
</dbReference>
<evidence type="ECO:0000313" key="5">
    <source>
        <dbReference type="EMBL" id="OLN26496.1"/>
    </source>
</evidence>
<evidence type="ECO:0000256" key="2">
    <source>
        <dbReference type="ARBA" id="ARBA00011322"/>
    </source>
</evidence>
<feature type="domain" description="Rad50/SbcC-type AAA" evidence="4">
    <location>
        <begin position="98"/>
        <end position="147"/>
    </location>
</feature>
<dbReference type="Pfam" id="PF13476">
    <property type="entry name" value="AAA_23"/>
    <property type="match status" value="1"/>
</dbReference>
<dbReference type="Proteomes" id="UP000186102">
    <property type="component" value="Unassembled WGS sequence"/>
</dbReference>
<proteinExistence type="inferred from homology"/>
<evidence type="ECO:0000256" key="3">
    <source>
        <dbReference type="ARBA" id="ARBA00013368"/>
    </source>
</evidence>
<protein>
    <recommendedName>
        <fullName evidence="3">Nuclease SbcCD subunit C</fullName>
    </recommendedName>
</protein>
<evidence type="ECO:0000313" key="6">
    <source>
        <dbReference type="Proteomes" id="UP000186102"/>
    </source>
</evidence>
<sequence length="994" mass="112231">MNESPREKKILDVLANGQTVHIGSSQFGPFSQPSLIALNQVRQLTSKELEPPLGREKILNIIQLIGPLLNNTTTEQPIVSRSGEQNQGTRKLKLSKVIAQNFRGLQRYGGPEFSFEFTSDSYLITGVNGTGKSSLLNAIVWALSGQLLWDRSLPAAPTDVDLKYFSTQTQNLGTIKAHWPSHIAIPDLSMLEGGNPQPSCWVELHLGPDDGSTPIVIRRESRPAKGDLVSGLESIDPVSIDVSVLMPGRVNHIQFNKESEIGKILIQISGLESLDKYGTYVTGLRAAFTKYINELEDSAKSSQNELQLVSAELLRSLPQEVAEGYQSAGSSERNLVARADLKISWLENTAINRLANLVNILNLEQQPSAQELGQLGKNILVAFENVREQSPDTWRTFTDLAKAISDWDSNAADHWNNELDETKQNFRLALEWYQRQRESAKLRLILVACQLIAPDIEPDQCPLCEQNLPPDHNLRRELPEYQQSKGAEVRNIVEVLNNLRAKLLKALPLSFSSIKAASPGGFVLQAFDDHISPYLKGSLEPLVQLGKKSLENIINGNGSFDWITHDTSIEPIDLSEFEPSVRDMILELIREISMQSERVQFVEWAKEHFPSVKEQIDISLGFTSSESLTLLKVLSQANEIAEAVKPLQEAIKNLEQIRKCAKAHSDTMKKLEIVKLVRSALLPLDILKNLSDSSLVADIENVEAELQHFYGRLYSGEDFPLRKVSSKRVNRNILFSFWVGYRNVVVEAAPFLNSSRIRALLWSYVFALSKVGNQSSSGDWLDFTLIDEPLTSLDQEHQRSFASVVFDTNSAHQYIVTSHDLRWPRELKRLTSQNIDAQYHSCYGISNRDVIRIEKWLEESDRKWEEWHADESDIEKGRDYVASSREWCENELKDILVWASVPSLPRDTLGDLIRKIEHAQLNDPLYKIDACEILHGKLREIETDLQNSHHGCSERNRIMKNEISRVHKVMVGIASSLETLQKTLLYRLRKDNIV</sequence>
<dbReference type="Gene3D" id="3.40.50.300">
    <property type="entry name" value="P-loop containing nucleotide triphosphate hydrolases"/>
    <property type="match status" value="2"/>
</dbReference>
<dbReference type="AlphaFoldDB" id="A0A1Q8QGN0"/>
<keyword evidence="6" id="KW-1185">Reference proteome</keyword>
<dbReference type="GO" id="GO:0006302">
    <property type="term" value="P:double-strand break repair"/>
    <property type="evidence" value="ECO:0007669"/>
    <property type="project" value="InterPro"/>
</dbReference>
<name>A0A1Q8QGN0_9FIRM</name>
<dbReference type="EMBL" id="MLBF01000076">
    <property type="protein sequence ID" value="OLN26496.1"/>
    <property type="molecule type" value="Genomic_DNA"/>
</dbReference>
<dbReference type="GO" id="GO:0016887">
    <property type="term" value="F:ATP hydrolysis activity"/>
    <property type="evidence" value="ECO:0007669"/>
    <property type="project" value="InterPro"/>
</dbReference>
<dbReference type="InterPro" id="IPR038729">
    <property type="entry name" value="Rad50/SbcC_AAA"/>
</dbReference>
<dbReference type="STRING" id="1888891.DSOL_4977"/>
<comment type="caution">
    <text evidence="5">The sequence shown here is derived from an EMBL/GenBank/DDBJ whole genome shotgun (WGS) entry which is preliminary data.</text>
</comment>
<comment type="similarity">
    <text evidence="1">Belongs to the SMC family. SbcC subfamily.</text>
</comment>
<organism evidence="5 6">
    <name type="scientific">Desulfosporosinus metallidurans</name>
    <dbReference type="NCBI Taxonomy" id="1888891"/>
    <lineage>
        <taxon>Bacteria</taxon>
        <taxon>Bacillati</taxon>
        <taxon>Bacillota</taxon>
        <taxon>Clostridia</taxon>
        <taxon>Eubacteriales</taxon>
        <taxon>Desulfitobacteriaceae</taxon>
        <taxon>Desulfosporosinus</taxon>
    </lineage>
</organism>
<accession>A0A1Q8QGN0</accession>
<dbReference type="OrthoDB" id="9801813at2"/>
<dbReference type="RefSeq" id="WP_075367234.1">
    <property type="nucleotide sequence ID" value="NZ_MLBF01000076.1"/>
</dbReference>